<dbReference type="InterPro" id="IPR002577">
    <property type="entry name" value="HTH_HxlR"/>
</dbReference>
<keyword evidence="2" id="KW-0238">DNA-binding</keyword>
<keyword evidence="1" id="KW-0805">Transcription regulation</keyword>
<name>A0A4S4FJG4_9MICO</name>
<evidence type="ECO:0000256" key="1">
    <source>
        <dbReference type="ARBA" id="ARBA00023015"/>
    </source>
</evidence>
<dbReference type="Pfam" id="PF01638">
    <property type="entry name" value="HxlR"/>
    <property type="match status" value="1"/>
</dbReference>
<gene>
    <name evidence="5" type="ORF">E6C64_11140</name>
</gene>
<dbReference type="PROSITE" id="PS51118">
    <property type="entry name" value="HTH_HXLR"/>
    <property type="match status" value="1"/>
</dbReference>
<evidence type="ECO:0000256" key="3">
    <source>
        <dbReference type="ARBA" id="ARBA00023163"/>
    </source>
</evidence>
<dbReference type="EMBL" id="SSSM01000005">
    <property type="protein sequence ID" value="THG29276.1"/>
    <property type="molecule type" value="Genomic_DNA"/>
</dbReference>
<reference evidence="5 6" key="1">
    <citation type="submission" date="2019-04" db="EMBL/GenBank/DDBJ databases">
        <authorList>
            <person name="Jiang L."/>
        </authorList>
    </citation>
    <scope>NUCLEOTIDE SEQUENCE [LARGE SCALE GENOMIC DNA]</scope>
    <source>
        <strain evidence="5 6">YIM 131853</strain>
    </source>
</reference>
<keyword evidence="3" id="KW-0804">Transcription</keyword>
<accession>A0A4S4FJG4</accession>
<dbReference type="PANTHER" id="PTHR33204:SF18">
    <property type="entry name" value="TRANSCRIPTIONAL REGULATORY PROTEIN"/>
    <property type="match status" value="1"/>
</dbReference>
<comment type="caution">
    <text evidence="5">The sequence shown here is derived from an EMBL/GenBank/DDBJ whole genome shotgun (WGS) entry which is preliminary data.</text>
</comment>
<dbReference type="Gene3D" id="1.10.10.10">
    <property type="entry name" value="Winged helix-like DNA-binding domain superfamily/Winged helix DNA-binding domain"/>
    <property type="match status" value="1"/>
</dbReference>
<dbReference type="InterPro" id="IPR036388">
    <property type="entry name" value="WH-like_DNA-bd_sf"/>
</dbReference>
<protein>
    <submittedName>
        <fullName evidence="5">Helix-turn-helix transcriptional regulator</fullName>
    </submittedName>
</protein>
<dbReference type="Proteomes" id="UP000309133">
    <property type="component" value="Unassembled WGS sequence"/>
</dbReference>
<evidence type="ECO:0000313" key="6">
    <source>
        <dbReference type="Proteomes" id="UP000309133"/>
    </source>
</evidence>
<feature type="domain" description="HTH hxlR-type" evidence="4">
    <location>
        <begin position="10"/>
        <end position="109"/>
    </location>
</feature>
<dbReference type="AlphaFoldDB" id="A0A4S4FJG4"/>
<dbReference type="InterPro" id="IPR036390">
    <property type="entry name" value="WH_DNA-bd_sf"/>
</dbReference>
<dbReference type="OrthoDB" id="9792527at2"/>
<dbReference type="PANTHER" id="PTHR33204">
    <property type="entry name" value="TRANSCRIPTIONAL REGULATOR, MARR FAMILY"/>
    <property type="match status" value="1"/>
</dbReference>
<dbReference type="SUPFAM" id="SSF46785">
    <property type="entry name" value="Winged helix' DNA-binding domain"/>
    <property type="match status" value="1"/>
</dbReference>
<keyword evidence="6" id="KW-1185">Reference proteome</keyword>
<evidence type="ECO:0000259" key="4">
    <source>
        <dbReference type="PROSITE" id="PS51118"/>
    </source>
</evidence>
<sequence>MSALGPDSRCPIARTLDALGDRWTLLVVREAMFGSTRFSEFLDALGAPRDVLTARLNSLVDGGVLERRPYKPEGGRTRDEYVITEAGRALAPVLAALGEWGLRYRPNGKGPLVDFVDAETGESARIAFVSGGRQLTTDQVATRVA</sequence>
<organism evidence="5 6">
    <name type="scientific">Naasia lichenicola</name>
    <dbReference type="NCBI Taxonomy" id="2565933"/>
    <lineage>
        <taxon>Bacteria</taxon>
        <taxon>Bacillati</taxon>
        <taxon>Actinomycetota</taxon>
        <taxon>Actinomycetes</taxon>
        <taxon>Micrococcales</taxon>
        <taxon>Microbacteriaceae</taxon>
        <taxon>Naasia</taxon>
    </lineage>
</organism>
<dbReference type="RefSeq" id="WP_136427607.1">
    <property type="nucleotide sequence ID" value="NZ_SSSM01000005.1"/>
</dbReference>
<dbReference type="GO" id="GO:0003677">
    <property type="term" value="F:DNA binding"/>
    <property type="evidence" value="ECO:0007669"/>
    <property type="project" value="UniProtKB-KW"/>
</dbReference>
<evidence type="ECO:0000313" key="5">
    <source>
        <dbReference type="EMBL" id="THG29276.1"/>
    </source>
</evidence>
<proteinExistence type="predicted"/>
<evidence type="ECO:0000256" key="2">
    <source>
        <dbReference type="ARBA" id="ARBA00023125"/>
    </source>
</evidence>